<dbReference type="InterPro" id="IPR044702">
    <property type="entry name" value="AGP23/40"/>
</dbReference>
<evidence type="ECO:0000256" key="2">
    <source>
        <dbReference type="SAM" id="SignalP"/>
    </source>
</evidence>
<evidence type="ECO:0000313" key="3">
    <source>
        <dbReference type="EMBL" id="MQM21140.1"/>
    </source>
</evidence>
<name>A0A843XPX4_COLES</name>
<dbReference type="PANTHER" id="PTHR34672:SF2">
    <property type="entry name" value="ARABINOGALACTAN PROTEIN 23"/>
    <property type="match status" value="1"/>
</dbReference>
<feature type="transmembrane region" description="Helical" evidence="1">
    <location>
        <begin position="66"/>
        <end position="85"/>
    </location>
</feature>
<keyword evidence="1" id="KW-1133">Transmembrane helix</keyword>
<feature type="signal peptide" evidence="2">
    <location>
        <begin position="1"/>
        <end position="22"/>
    </location>
</feature>
<keyword evidence="1" id="KW-0472">Membrane</keyword>
<dbReference type="EMBL" id="NMUH01010637">
    <property type="protein sequence ID" value="MQM21140.1"/>
    <property type="molecule type" value="Genomic_DNA"/>
</dbReference>
<evidence type="ECO:0000256" key="1">
    <source>
        <dbReference type="SAM" id="Phobius"/>
    </source>
</evidence>
<feature type="chain" id="PRO_5032447944" evidence="2">
    <location>
        <begin position="23"/>
        <end position="91"/>
    </location>
</feature>
<sequence length="91" mass="9232">MEMKKIACAVLLAAASATAVLAGDAASPAPAPTSGSSAAVPVVGSLVGATVLSFFAYYLESSSFAVLVLLQRLDSFGLALYVYLIDHSFMG</sequence>
<feature type="transmembrane region" description="Helical" evidence="1">
    <location>
        <begin position="38"/>
        <end position="59"/>
    </location>
</feature>
<accession>A0A843XPX4</accession>
<comment type="caution">
    <text evidence="3">The sequence shown here is derived from an EMBL/GenBank/DDBJ whole genome shotgun (WGS) entry which is preliminary data.</text>
</comment>
<evidence type="ECO:0000313" key="4">
    <source>
        <dbReference type="Proteomes" id="UP000652761"/>
    </source>
</evidence>
<proteinExistence type="predicted"/>
<reference evidence="3" key="1">
    <citation type="submission" date="2017-07" db="EMBL/GenBank/DDBJ databases">
        <title>Taro Niue Genome Assembly and Annotation.</title>
        <authorList>
            <person name="Atibalentja N."/>
            <person name="Keating K."/>
            <person name="Fields C.J."/>
        </authorList>
    </citation>
    <scope>NUCLEOTIDE SEQUENCE</scope>
    <source>
        <strain evidence="3">Niue_2</strain>
        <tissue evidence="3">Leaf</tissue>
    </source>
</reference>
<keyword evidence="4" id="KW-1185">Reference proteome</keyword>
<gene>
    <name evidence="3" type="ORF">Taro_054174</name>
</gene>
<keyword evidence="1" id="KW-0812">Transmembrane</keyword>
<protein>
    <submittedName>
        <fullName evidence="3">Uncharacterized protein</fullName>
    </submittedName>
</protein>
<organism evidence="3 4">
    <name type="scientific">Colocasia esculenta</name>
    <name type="common">Wild taro</name>
    <name type="synonym">Arum esculentum</name>
    <dbReference type="NCBI Taxonomy" id="4460"/>
    <lineage>
        <taxon>Eukaryota</taxon>
        <taxon>Viridiplantae</taxon>
        <taxon>Streptophyta</taxon>
        <taxon>Embryophyta</taxon>
        <taxon>Tracheophyta</taxon>
        <taxon>Spermatophyta</taxon>
        <taxon>Magnoliopsida</taxon>
        <taxon>Liliopsida</taxon>
        <taxon>Araceae</taxon>
        <taxon>Aroideae</taxon>
        <taxon>Colocasieae</taxon>
        <taxon>Colocasia</taxon>
    </lineage>
</organism>
<dbReference type="AlphaFoldDB" id="A0A843XPX4"/>
<dbReference type="Proteomes" id="UP000652761">
    <property type="component" value="Unassembled WGS sequence"/>
</dbReference>
<dbReference type="PANTHER" id="PTHR34672">
    <property type="entry name" value="POLLEN-SPECIFIC ARABINOGALACTA PROTEIN BAN102"/>
    <property type="match status" value="1"/>
</dbReference>
<keyword evidence="2" id="KW-0732">Signal</keyword>